<evidence type="ECO:0000256" key="5">
    <source>
        <dbReference type="ARBA" id="ARBA00023136"/>
    </source>
</evidence>
<gene>
    <name evidence="8" type="ORF">FHP25_29530</name>
</gene>
<keyword evidence="3 6" id="KW-0812">Transmembrane</keyword>
<evidence type="ECO:0000256" key="4">
    <source>
        <dbReference type="ARBA" id="ARBA00022989"/>
    </source>
</evidence>
<evidence type="ECO:0000256" key="6">
    <source>
        <dbReference type="RuleBase" id="RU363076"/>
    </source>
</evidence>
<evidence type="ECO:0000313" key="9">
    <source>
        <dbReference type="Proteomes" id="UP000321638"/>
    </source>
</evidence>
<evidence type="ECO:0000256" key="1">
    <source>
        <dbReference type="ARBA" id="ARBA00004370"/>
    </source>
</evidence>
<comment type="similarity">
    <text evidence="2 6">Belongs to the SURF1 family.</text>
</comment>
<feature type="region of interest" description="Disordered" evidence="7">
    <location>
        <begin position="1"/>
        <end position="23"/>
    </location>
</feature>
<reference evidence="8 9" key="1">
    <citation type="submission" date="2019-06" db="EMBL/GenBank/DDBJ databases">
        <title>New taxonomy in bacterial strain CC-CFT640, isolated from vineyard.</title>
        <authorList>
            <person name="Lin S.-Y."/>
            <person name="Tsai C.-F."/>
            <person name="Young C.-C."/>
        </authorList>
    </citation>
    <scope>NUCLEOTIDE SEQUENCE [LARGE SCALE GENOMIC DNA]</scope>
    <source>
        <strain evidence="8 9">CC-CFT640</strain>
    </source>
</reference>
<accession>A0A5C8PCJ6</accession>
<feature type="compositionally biased region" description="Gly residues" evidence="7">
    <location>
        <begin position="1"/>
        <end position="10"/>
    </location>
</feature>
<dbReference type="PROSITE" id="PS50895">
    <property type="entry name" value="SURF1"/>
    <property type="match status" value="1"/>
</dbReference>
<evidence type="ECO:0000256" key="7">
    <source>
        <dbReference type="SAM" id="MobiDB-lite"/>
    </source>
</evidence>
<comment type="caution">
    <text evidence="8">The sequence shown here is derived from an EMBL/GenBank/DDBJ whole genome shotgun (WGS) entry which is preliminary data.</text>
</comment>
<protein>
    <recommendedName>
        <fullName evidence="6">SURF1-like protein</fullName>
    </recommendedName>
</protein>
<dbReference type="InterPro" id="IPR045214">
    <property type="entry name" value="Surf1/Surf4"/>
</dbReference>
<dbReference type="AlphaFoldDB" id="A0A5C8PCJ6"/>
<proteinExistence type="inferred from homology"/>
<evidence type="ECO:0000313" key="8">
    <source>
        <dbReference type="EMBL" id="TXL71523.1"/>
    </source>
</evidence>
<keyword evidence="4 6" id="KW-1133">Transmembrane helix</keyword>
<evidence type="ECO:0000256" key="2">
    <source>
        <dbReference type="ARBA" id="ARBA00007165"/>
    </source>
</evidence>
<dbReference type="EMBL" id="VDUZ01000042">
    <property type="protein sequence ID" value="TXL71523.1"/>
    <property type="molecule type" value="Genomic_DNA"/>
</dbReference>
<sequence>MDTGDPGGDPGAAAHHQRRPGGAAIQASLDDGRSRSHIGIMARFKPTFWATVCVVPAILLMLGLATWQFQRMAWKGELIQRLHTRMAEAPIDAAAVAADPAAAEYRKVRLVGTFLHDKELHLLARSLNRNVGLQVVTPLRLQSGEVVLFNRGWVPEERKDPARRPEGQVSGTVTVEGVVRLTEAGVGGWFVPENRPDRNVWLTVDVAAMRRAAGLPDAPDLKADRWWVAADATPNPGGFPIGGQTRVNLPNDHLQYAITWLLLAATLVVIYVVYHWRRQHPAPPPPPERG</sequence>
<organism evidence="8 9">
    <name type="scientific">Vineibacter terrae</name>
    <dbReference type="NCBI Taxonomy" id="2586908"/>
    <lineage>
        <taxon>Bacteria</taxon>
        <taxon>Pseudomonadati</taxon>
        <taxon>Pseudomonadota</taxon>
        <taxon>Alphaproteobacteria</taxon>
        <taxon>Hyphomicrobiales</taxon>
        <taxon>Vineibacter</taxon>
    </lineage>
</organism>
<keyword evidence="9" id="KW-1185">Reference proteome</keyword>
<feature type="transmembrane region" description="Helical" evidence="6">
    <location>
        <begin position="256"/>
        <end position="276"/>
    </location>
</feature>
<dbReference type="GO" id="GO:0005886">
    <property type="term" value="C:plasma membrane"/>
    <property type="evidence" value="ECO:0007669"/>
    <property type="project" value="UniProtKB-SubCell"/>
</dbReference>
<comment type="subcellular location">
    <subcellularLocation>
        <location evidence="6">Cell membrane</location>
        <topology evidence="6">Multi-pass membrane protein</topology>
    </subcellularLocation>
    <subcellularLocation>
        <location evidence="1">Membrane</location>
    </subcellularLocation>
</comment>
<evidence type="ECO:0000256" key="3">
    <source>
        <dbReference type="ARBA" id="ARBA00022692"/>
    </source>
</evidence>
<dbReference type="Pfam" id="PF02104">
    <property type="entry name" value="SURF1"/>
    <property type="match status" value="1"/>
</dbReference>
<dbReference type="OrthoDB" id="6079986at2"/>
<feature type="transmembrane region" description="Helical" evidence="6">
    <location>
        <begin position="48"/>
        <end position="67"/>
    </location>
</feature>
<dbReference type="PANTHER" id="PTHR23427">
    <property type="entry name" value="SURFEIT LOCUS PROTEIN"/>
    <property type="match status" value="1"/>
</dbReference>
<dbReference type="Proteomes" id="UP000321638">
    <property type="component" value="Unassembled WGS sequence"/>
</dbReference>
<dbReference type="InterPro" id="IPR002994">
    <property type="entry name" value="Surf1/Shy1"/>
</dbReference>
<keyword evidence="5 6" id="KW-0472">Membrane</keyword>
<dbReference type="CDD" id="cd06662">
    <property type="entry name" value="SURF1"/>
    <property type="match status" value="1"/>
</dbReference>
<keyword evidence="6" id="KW-1003">Cell membrane</keyword>
<dbReference type="PANTHER" id="PTHR23427:SF2">
    <property type="entry name" value="SURFEIT LOCUS PROTEIN 1"/>
    <property type="match status" value="1"/>
</dbReference>
<name>A0A5C8PCJ6_9HYPH</name>